<evidence type="ECO:0000259" key="3">
    <source>
        <dbReference type="PROSITE" id="PS51087"/>
    </source>
</evidence>
<dbReference type="PROSITE" id="PS51087">
    <property type="entry name" value="APAG"/>
    <property type="match status" value="1"/>
</dbReference>
<dbReference type="Proteomes" id="UP000538147">
    <property type="component" value="Unassembled WGS sequence"/>
</dbReference>
<dbReference type="InterPro" id="IPR050718">
    <property type="entry name" value="ApaG-like"/>
</dbReference>
<sequence>MSTVMDLFFTHSATTHGITVRVAPRYLPEQSDPHGHRFVWSYHVRLENHSNDIVQLLRRHWFITDGEGRVSEVEGEGVVGEQPVIPPGGSFDYVSGCPLPTPRGSMAGRYHMDGPDGGFDVLIPGFALVRPSAGTE</sequence>
<keyword evidence="5" id="KW-1185">Reference proteome</keyword>
<reference evidence="4 5" key="1">
    <citation type="submission" date="2020-08" db="EMBL/GenBank/DDBJ databases">
        <title>Genomic Encyclopedia of Type Strains, Phase IV (KMG-IV): sequencing the most valuable type-strain genomes for metagenomic binning, comparative biology and taxonomic classification.</title>
        <authorList>
            <person name="Goeker M."/>
        </authorList>
    </citation>
    <scope>NUCLEOTIDE SEQUENCE [LARGE SCALE GENOMIC DNA]</scope>
    <source>
        <strain evidence="4 5">DSM 102189</strain>
    </source>
</reference>
<dbReference type="SUPFAM" id="SSF110069">
    <property type="entry name" value="ApaG-like"/>
    <property type="match status" value="1"/>
</dbReference>
<dbReference type="PANTHER" id="PTHR47191">
    <property type="entry name" value="OS05G0170800 PROTEIN"/>
    <property type="match status" value="1"/>
</dbReference>
<accession>A0A841LFS7</accession>
<comment type="caution">
    <text evidence="4">The sequence shown here is derived from an EMBL/GenBank/DDBJ whole genome shotgun (WGS) entry which is preliminary data.</text>
</comment>
<dbReference type="InterPro" id="IPR007474">
    <property type="entry name" value="ApaG_domain"/>
</dbReference>
<dbReference type="EMBL" id="JACIIV010000014">
    <property type="protein sequence ID" value="MBB6228032.1"/>
    <property type="molecule type" value="Genomic_DNA"/>
</dbReference>
<dbReference type="Gene3D" id="2.60.40.1470">
    <property type="entry name" value="ApaG domain"/>
    <property type="match status" value="1"/>
</dbReference>
<dbReference type="InterPro" id="IPR036767">
    <property type="entry name" value="ApaG_sf"/>
</dbReference>
<evidence type="ECO:0000256" key="2">
    <source>
        <dbReference type="HAMAP-Rule" id="MF_00791"/>
    </source>
</evidence>
<organism evidence="4 5">
    <name type="scientific">Polymorphobacter multimanifer</name>
    <dbReference type="NCBI Taxonomy" id="1070431"/>
    <lineage>
        <taxon>Bacteria</taxon>
        <taxon>Pseudomonadati</taxon>
        <taxon>Pseudomonadota</taxon>
        <taxon>Alphaproteobacteria</taxon>
        <taxon>Sphingomonadales</taxon>
        <taxon>Sphingosinicellaceae</taxon>
        <taxon>Polymorphobacter</taxon>
    </lineage>
</organism>
<gene>
    <name evidence="2" type="primary">apaG</name>
    <name evidence="4" type="ORF">FHS79_002214</name>
</gene>
<dbReference type="AlphaFoldDB" id="A0A841LFS7"/>
<dbReference type="NCBIfam" id="NF003967">
    <property type="entry name" value="PRK05461.1"/>
    <property type="match status" value="1"/>
</dbReference>
<evidence type="ECO:0000256" key="1">
    <source>
        <dbReference type="ARBA" id="ARBA00017693"/>
    </source>
</evidence>
<dbReference type="Pfam" id="PF04379">
    <property type="entry name" value="DUF525"/>
    <property type="match status" value="1"/>
</dbReference>
<evidence type="ECO:0000313" key="5">
    <source>
        <dbReference type="Proteomes" id="UP000538147"/>
    </source>
</evidence>
<name>A0A841LFS7_9SPHN</name>
<dbReference type="PANTHER" id="PTHR47191:SF2">
    <property type="entry name" value="OS05G0170800 PROTEIN"/>
    <property type="match status" value="1"/>
</dbReference>
<feature type="domain" description="ApaG" evidence="3">
    <location>
        <begin position="12"/>
        <end position="135"/>
    </location>
</feature>
<dbReference type="InterPro" id="IPR023065">
    <property type="entry name" value="Uncharacterised_ApaG"/>
</dbReference>
<dbReference type="HAMAP" id="MF_00791">
    <property type="entry name" value="ApaG"/>
    <property type="match status" value="1"/>
</dbReference>
<proteinExistence type="inferred from homology"/>
<protein>
    <recommendedName>
        <fullName evidence="1 2">Protein ApaG</fullName>
    </recommendedName>
</protein>
<evidence type="ECO:0000313" key="4">
    <source>
        <dbReference type="EMBL" id="MBB6228032.1"/>
    </source>
</evidence>